<dbReference type="Gene3D" id="2.120.10.30">
    <property type="entry name" value="TolB, C-terminal domain"/>
    <property type="match status" value="1"/>
</dbReference>
<accession>A0A8E2JPJ4</accession>
<organism evidence="2 3">
    <name type="scientific">Glonium stellatum</name>
    <dbReference type="NCBI Taxonomy" id="574774"/>
    <lineage>
        <taxon>Eukaryota</taxon>
        <taxon>Fungi</taxon>
        <taxon>Dikarya</taxon>
        <taxon>Ascomycota</taxon>
        <taxon>Pezizomycotina</taxon>
        <taxon>Dothideomycetes</taxon>
        <taxon>Pleosporomycetidae</taxon>
        <taxon>Gloniales</taxon>
        <taxon>Gloniaceae</taxon>
        <taxon>Glonium</taxon>
    </lineage>
</organism>
<dbReference type="SUPFAM" id="SSF63829">
    <property type="entry name" value="Calcium-dependent phosphotriesterase"/>
    <property type="match status" value="1"/>
</dbReference>
<dbReference type="AlphaFoldDB" id="A0A8E2JPJ4"/>
<keyword evidence="3" id="KW-1185">Reference proteome</keyword>
<proteinExistence type="predicted"/>
<protein>
    <submittedName>
        <fullName evidence="2">Calcium-dependent phosphotriesterase</fullName>
    </submittedName>
</protein>
<feature type="transmembrane region" description="Helical" evidence="1">
    <location>
        <begin position="7"/>
        <end position="23"/>
    </location>
</feature>
<evidence type="ECO:0000313" key="3">
    <source>
        <dbReference type="Proteomes" id="UP000250140"/>
    </source>
</evidence>
<keyword evidence="1" id="KW-0472">Membrane</keyword>
<evidence type="ECO:0000256" key="1">
    <source>
        <dbReference type="SAM" id="Phobius"/>
    </source>
</evidence>
<dbReference type="InterPro" id="IPR051288">
    <property type="entry name" value="Serum_paraoxonase/arylesterase"/>
</dbReference>
<gene>
    <name evidence="2" type="ORF">AOQ84DRAFT_346327</name>
</gene>
<evidence type="ECO:0000313" key="2">
    <source>
        <dbReference type="EMBL" id="OCL04354.1"/>
    </source>
</evidence>
<sequence>MGSSLRNIGLGVVFFAVFYQWYLKEFLFVSCGLGRSMQSIDEFPYTCSRLRHERLEGCEDLWLDDEARVLYAACSGSIARSQWNQGMSRLNVSGRRPGGSELMALNIDSPGSDGLFGLRSIKPTSYDGATGDGTLDLVGFDVEVIDAATLRFWLINQRPPVDVDRRYLDASKVGANATIDVFELKRGGNKMVHVKTVADPAIYSPNGIAAMGKGSFVTSNDHSGKVGLRKQFDLFLGGGNVVYCPSSGACRPATPSALLFPNGLKRGTDGLVYVPSAVGDAIRVMQLQPDGRLKEIEIIKLGMPVDNLAVDANGDIYAAGLPKLLDLVATMDDPFGKDAPSTIWRISKTTTGYKTEKVLEDKDKRVISGVTSARHDVKTGRIFMGGALTPYMMICEPK</sequence>
<dbReference type="PANTHER" id="PTHR11799">
    <property type="entry name" value="PARAOXONASE"/>
    <property type="match status" value="1"/>
</dbReference>
<dbReference type="PANTHER" id="PTHR11799:SF20">
    <property type="entry name" value="SMP-30_GLUCONOLACTONASE_LRE-LIKE REGION DOMAIN-CONTAINING PROTEIN"/>
    <property type="match status" value="1"/>
</dbReference>
<name>A0A8E2JPJ4_9PEZI</name>
<dbReference type="Proteomes" id="UP000250140">
    <property type="component" value="Unassembled WGS sequence"/>
</dbReference>
<dbReference type="EMBL" id="KV750533">
    <property type="protein sequence ID" value="OCL04354.1"/>
    <property type="molecule type" value="Genomic_DNA"/>
</dbReference>
<dbReference type="OrthoDB" id="5307922at2759"/>
<dbReference type="InterPro" id="IPR011042">
    <property type="entry name" value="6-blade_b-propeller_TolB-like"/>
</dbReference>
<keyword evidence="1" id="KW-1133">Transmembrane helix</keyword>
<keyword evidence="1" id="KW-0812">Transmembrane</keyword>
<reference evidence="2 3" key="1">
    <citation type="journal article" date="2016" name="Nat. Commun.">
        <title>Ectomycorrhizal ecology is imprinted in the genome of the dominant symbiotic fungus Cenococcum geophilum.</title>
        <authorList>
            <consortium name="DOE Joint Genome Institute"/>
            <person name="Peter M."/>
            <person name="Kohler A."/>
            <person name="Ohm R.A."/>
            <person name="Kuo A."/>
            <person name="Krutzmann J."/>
            <person name="Morin E."/>
            <person name="Arend M."/>
            <person name="Barry K.W."/>
            <person name="Binder M."/>
            <person name="Choi C."/>
            <person name="Clum A."/>
            <person name="Copeland A."/>
            <person name="Grisel N."/>
            <person name="Haridas S."/>
            <person name="Kipfer T."/>
            <person name="LaButti K."/>
            <person name="Lindquist E."/>
            <person name="Lipzen A."/>
            <person name="Maire R."/>
            <person name="Meier B."/>
            <person name="Mihaltcheva S."/>
            <person name="Molinier V."/>
            <person name="Murat C."/>
            <person name="Poggeler S."/>
            <person name="Quandt C.A."/>
            <person name="Sperisen C."/>
            <person name="Tritt A."/>
            <person name="Tisserant E."/>
            <person name="Crous P.W."/>
            <person name="Henrissat B."/>
            <person name="Nehls U."/>
            <person name="Egli S."/>
            <person name="Spatafora J.W."/>
            <person name="Grigoriev I.V."/>
            <person name="Martin F.M."/>
        </authorList>
    </citation>
    <scope>NUCLEOTIDE SEQUENCE [LARGE SCALE GENOMIC DNA]</scope>
    <source>
        <strain evidence="2 3">CBS 207.34</strain>
    </source>
</reference>